<accession>A0A8J6B128</accession>
<keyword evidence="1" id="KW-0472">Membrane</keyword>
<dbReference type="InterPro" id="IPR013567">
    <property type="entry name" value="EF_hand_assoc_2"/>
</dbReference>
<keyword evidence="4" id="KW-1185">Reference proteome</keyword>
<dbReference type="Proteomes" id="UP000717585">
    <property type="component" value="Unassembled WGS sequence"/>
</dbReference>
<dbReference type="OrthoDB" id="10020961at2759"/>
<keyword evidence="1" id="KW-1133">Transmembrane helix</keyword>
<organism evidence="3 4">
    <name type="scientific">Carpediemonas membranifera</name>
    <dbReference type="NCBI Taxonomy" id="201153"/>
    <lineage>
        <taxon>Eukaryota</taxon>
        <taxon>Metamonada</taxon>
        <taxon>Carpediemonas-like organisms</taxon>
        <taxon>Carpediemonas</taxon>
    </lineage>
</organism>
<dbReference type="InterPro" id="IPR027417">
    <property type="entry name" value="P-loop_NTPase"/>
</dbReference>
<proteinExistence type="predicted"/>
<dbReference type="Pfam" id="PF08356">
    <property type="entry name" value="EF_assoc_2"/>
    <property type="match status" value="1"/>
</dbReference>
<protein>
    <submittedName>
        <fullName evidence="3">Mitochondrial Rho GTPase</fullName>
    </submittedName>
</protein>
<feature type="domain" description="EF hand associated type-2" evidence="2">
    <location>
        <begin position="289"/>
        <end position="334"/>
    </location>
</feature>
<sequence length="665" mass="71336">MHPGLAKDPVTAGLELSRARSIKGKTDMSRNRTTITVIGNPSVGKSSFVSKAVVREPQPEPTESVYPDVVVPLEDLGFDSSLAVNLVLVDTSSKGEHHAQLTSALRRADAIILVASPEEITAEKTVLEGRFPRLLSQYAPKAPVCLAVNKIDEVADREALSVALTKLVAEHTDGPLRVERGILVSAVTGEGVADAIFSAVNLARHPTATLLAHGHLTMEARRVLTRIFMYADRARTGILADEDLKEWQRIATGHAMTGTEIAQVKERIAVLDTPEGPPGVVPCVAPAHGTGVTLAGFLRVHESLVQRGAAGAVWDVLTAFGYGPDLEMRLDMADPVGLIQSARATLGKPVTREEAEQTITALGFDPQLAFEPTRDLLDWLRHLFQHHAEADHLSYRVLDESIFALLKSDPLAVANPRYRAEDADTAGLTQLDWLDLWKALAATAPARLVLALTELDFPALPGTVNPGRSPQELAHMARVALRAHWRHDAKAAAKRGVYRMAVIGDTRPSVPGLVRVDRMLFATVGLTHADLGARERRVAGPDNLFNFDGYVIVLSHAGGEALSGLAGTVHMAAQAGMPVVVAVATEETLSEPIQKVLATYRVSHAELVDLTDFLTKVVTAPAPSVDGRRTIHVDPVVAAGAAGVGLAALVGIWAVFRARRRRARL</sequence>
<evidence type="ECO:0000313" key="3">
    <source>
        <dbReference type="EMBL" id="KAG9390752.1"/>
    </source>
</evidence>
<name>A0A8J6B128_9EUKA</name>
<dbReference type="EMBL" id="JAHDYR010000062">
    <property type="protein sequence ID" value="KAG9390752.1"/>
    <property type="molecule type" value="Genomic_DNA"/>
</dbReference>
<evidence type="ECO:0000256" key="1">
    <source>
        <dbReference type="SAM" id="Phobius"/>
    </source>
</evidence>
<comment type="caution">
    <text evidence="3">The sequence shown here is derived from an EMBL/GenBank/DDBJ whole genome shotgun (WGS) entry which is preliminary data.</text>
</comment>
<evidence type="ECO:0000259" key="2">
    <source>
        <dbReference type="Pfam" id="PF08356"/>
    </source>
</evidence>
<feature type="transmembrane region" description="Helical" evidence="1">
    <location>
        <begin position="636"/>
        <end position="656"/>
    </location>
</feature>
<gene>
    <name evidence="3" type="ORF">J8273_7005</name>
</gene>
<evidence type="ECO:0000313" key="4">
    <source>
        <dbReference type="Proteomes" id="UP000717585"/>
    </source>
</evidence>
<dbReference type="AlphaFoldDB" id="A0A8J6B128"/>
<dbReference type="SUPFAM" id="SSF52540">
    <property type="entry name" value="P-loop containing nucleoside triphosphate hydrolases"/>
    <property type="match status" value="1"/>
</dbReference>
<keyword evidence="1" id="KW-0812">Transmembrane</keyword>
<dbReference type="Gene3D" id="1.10.238.10">
    <property type="entry name" value="EF-hand"/>
    <property type="match status" value="1"/>
</dbReference>
<dbReference type="Gene3D" id="3.40.50.300">
    <property type="entry name" value="P-loop containing nucleotide triphosphate hydrolases"/>
    <property type="match status" value="1"/>
</dbReference>
<reference evidence="3" key="1">
    <citation type="submission" date="2021-05" db="EMBL/GenBank/DDBJ databases">
        <title>A free-living protist that lacks canonical eukaryotic 1 DNA replication and segregation systems.</title>
        <authorList>
            <person name="Salas-Leiva D.E."/>
            <person name="Tromer E.C."/>
            <person name="Curtis B.A."/>
            <person name="Jerlstrom-Hultqvist J."/>
            <person name="Kolisko M."/>
            <person name="Yi Z."/>
            <person name="Salas-Leiva J.S."/>
            <person name="Gallot-Lavallee L."/>
            <person name="Kops G.J.P.L."/>
            <person name="Archibald J.M."/>
            <person name="Simpson A.G.B."/>
            <person name="Roger A.J."/>
        </authorList>
    </citation>
    <scope>NUCLEOTIDE SEQUENCE</scope>
    <source>
        <strain evidence="3">BICM</strain>
    </source>
</reference>